<evidence type="ECO:0000259" key="5">
    <source>
        <dbReference type="PROSITE" id="PS51635"/>
    </source>
</evidence>
<feature type="active site" description="Nucleophile" evidence="4">
    <location>
        <position position="502"/>
    </location>
</feature>
<keyword evidence="2 4" id="KW-0442">Lipid degradation</keyword>
<reference evidence="6" key="1">
    <citation type="submission" date="2022-12" db="EMBL/GenBank/DDBJ databases">
        <authorList>
            <person name="Petersen C."/>
        </authorList>
    </citation>
    <scope>NUCLEOTIDE SEQUENCE</scope>
    <source>
        <strain evidence="6">IBT 35673</strain>
    </source>
</reference>
<keyword evidence="1 4" id="KW-0378">Hydrolase</keyword>
<dbReference type="InterPro" id="IPR016035">
    <property type="entry name" value="Acyl_Trfase/lysoPLipase"/>
</dbReference>
<evidence type="ECO:0000256" key="4">
    <source>
        <dbReference type="PROSITE-ProRule" id="PRU01161"/>
    </source>
</evidence>
<reference evidence="6" key="2">
    <citation type="journal article" date="2023" name="IMA Fungus">
        <title>Comparative genomic study of the Penicillium genus elucidates a diverse pangenome and 15 lateral gene transfer events.</title>
        <authorList>
            <person name="Petersen C."/>
            <person name="Sorensen T."/>
            <person name="Nielsen M.R."/>
            <person name="Sondergaard T.E."/>
            <person name="Sorensen J.L."/>
            <person name="Fitzpatrick D.A."/>
            <person name="Frisvad J.C."/>
            <person name="Nielsen K.L."/>
        </authorList>
    </citation>
    <scope>NUCLEOTIDE SEQUENCE</scope>
    <source>
        <strain evidence="6">IBT 35673</strain>
    </source>
</reference>
<keyword evidence="3 4" id="KW-0443">Lipid metabolism</keyword>
<dbReference type="Pfam" id="PF01734">
    <property type="entry name" value="Patatin"/>
    <property type="match status" value="1"/>
</dbReference>
<dbReference type="PROSITE" id="PS51635">
    <property type="entry name" value="PNPLA"/>
    <property type="match status" value="1"/>
</dbReference>
<feature type="domain" description="PNPLA" evidence="5">
    <location>
        <begin position="463"/>
        <end position="693"/>
    </location>
</feature>
<evidence type="ECO:0000256" key="3">
    <source>
        <dbReference type="ARBA" id="ARBA00023098"/>
    </source>
</evidence>
<dbReference type="Gene3D" id="3.40.1090.10">
    <property type="entry name" value="Cytosolic phospholipase A2 catalytic domain"/>
    <property type="match status" value="1"/>
</dbReference>
<dbReference type="GO" id="GO:0016042">
    <property type="term" value="P:lipid catabolic process"/>
    <property type="evidence" value="ECO:0007669"/>
    <property type="project" value="UniProtKB-UniRule"/>
</dbReference>
<dbReference type="GO" id="GO:0046486">
    <property type="term" value="P:glycerolipid metabolic process"/>
    <property type="evidence" value="ECO:0007669"/>
    <property type="project" value="UniProtKB-ARBA"/>
</dbReference>
<evidence type="ECO:0000313" key="6">
    <source>
        <dbReference type="EMBL" id="KAJ5328737.1"/>
    </source>
</evidence>
<feature type="short sequence motif" description="DGA/G" evidence="4">
    <location>
        <begin position="680"/>
        <end position="682"/>
    </location>
</feature>
<gene>
    <name evidence="6" type="ORF">N7452_009127</name>
</gene>
<dbReference type="InterPro" id="IPR002641">
    <property type="entry name" value="PNPLA_dom"/>
</dbReference>
<dbReference type="GO" id="GO:0047499">
    <property type="term" value="F:calcium-independent phospholipase A2 activity"/>
    <property type="evidence" value="ECO:0007669"/>
    <property type="project" value="TreeGrafter"/>
</dbReference>
<dbReference type="SUPFAM" id="SSF52151">
    <property type="entry name" value="FabD/lysophospholipase-like"/>
    <property type="match status" value="1"/>
</dbReference>
<dbReference type="GO" id="GO:0019369">
    <property type="term" value="P:arachidonate metabolic process"/>
    <property type="evidence" value="ECO:0007669"/>
    <property type="project" value="TreeGrafter"/>
</dbReference>
<feature type="active site" description="Proton acceptor" evidence="4">
    <location>
        <position position="680"/>
    </location>
</feature>
<organism evidence="6 7">
    <name type="scientific">Penicillium brevicompactum</name>
    <dbReference type="NCBI Taxonomy" id="5074"/>
    <lineage>
        <taxon>Eukaryota</taxon>
        <taxon>Fungi</taxon>
        <taxon>Dikarya</taxon>
        <taxon>Ascomycota</taxon>
        <taxon>Pezizomycotina</taxon>
        <taxon>Eurotiomycetes</taxon>
        <taxon>Eurotiomycetidae</taxon>
        <taxon>Eurotiales</taxon>
        <taxon>Aspergillaceae</taxon>
        <taxon>Penicillium</taxon>
    </lineage>
</organism>
<comment type="caution">
    <text evidence="6">The sequence shown here is derived from an EMBL/GenBank/DDBJ whole genome shotgun (WGS) entry which is preliminary data.</text>
</comment>
<dbReference type="AlphaFoldDB" id="A0A9W9Q7Q5"/>
<dbReference type="Proteomes" id="UP001147695">
    <property type="component" value="Unassembled WGS sequence"/>
</dbReference>
<accession>A0A9W9Q7Q5</accession>
<feature type="short sequence motif" description="GXGXXG" evidence="4">
    <location>
        <begin position="467"/>
        <end position="472"/>
    </location>
</feature>
<proteinExistence type="predicted"/>
<dbReference type="PANTHER" id="PTHR24185:SF1">
    <property type="entry name" value="CALCIUM-INDEPENDENT PHOSPHOLIPASE A2-GAMMA"/>
    <property type="match status" value="1"/>
</dbReference>
<protein>
    <recommendedName>
        <fullName evidence="5">PNPLA domain-containing protein</fullName>
    </recommendedName>
</protein>
<feature type="short sequence motif" description="GXSXG" evidence="4">
    <location>
        <begin position="500"/>
        <end position="504"/>
    </location>
</feature>
<sequence length="1031" mass="115802">MQNSIDIGWLDVGTREDSTLAIQDHGRLQRVLSELCDQDNQRPSLCVFLGGKTKNHALQQLYPQNNIKRHESEAPIKLRYDVASLQSRRPVLLADGEIPSTDKFHTAKRLDAGVGHPVSWNNYSAAKILLVLWSRLIFVFTDVVCIFIDDAACIEKVAHFLVSCLQLRSASSFSSRYLPRVIFIYGPSLRKEERDMSGIGLLNRRIQESGYNDLFGLFSSSISLYLQDNNFSDITKFQRIKALITEQVDAISSIRQENQARPNGTHLKALFQSAIQHTLKDISHPFDFVKATRRDRPVSLCAESHLAHYLEIGHGANLPLSGLAPTIASALFMDHYVPGMLAMNPRMVFGTLYRSVVITAYRISKTLWPDVCPAKETDLVELNFARLYKRFSDNAVSSANLRREELKCFSACEHTVCDRCAQIFGSPASGLEYQFTIKGCLCCLYQRPLVVDVLPPTMSPTILAIDGGGVRGVIPLEFLLLVQEHLRPCAIQDVVDLALGTSSGGLIALGLFAMTWDVTDCSERFNTLARRIFRERRPSLLPLLLRQVFGFMSVFGDMAKWVQWLLHDSCYDSRVFDAALKSAFGEHRRIFGAARDDPPGPRRSGPKVGVVTTSISRDTSTFVIGNFNVSHDSRDENDFRILRPDDTRNEPTVWRIARATAAAPFFFTPADLQGIGSFQDGGLKYNFAGEIAHQVSHQIWPTAMGSTRMLSLGTGKAQSSDQTPHFRHIFRDSFVRRGFDAWMSTMESDSDWRKWRGRLSDSVKSDSHRLDVSLGNTPHTIDAVETMEDYRNLVILQVGSARMARDAATALLISRLFFVVGSLPENTTTAFWCRGSVRCKGPARKVILALENLYPDGLSYVSDCGLIDRFGGLDSLCPLCGCYNRSISFLTRHLDYTVNIYIQTSSKKRWRIGGFPENVASFVSGQGLLSSFGHDNHGSWPPNDEKLEQQYPDMERSDFSQMESLQESSESDLCRLTRYCAARSEQFRLLEDLYRDKDPANVVADEEAFKAMSREHDQDVCFDENVSVISD</sequence>
<evidence type="ECO:0000256" key="2">
    <source>
        <dbReference type="ARBA" id="ARBA00022963"/>
    </source>
</evidence>
<dbReference type="GO" id="GO:0016020">
    <property type="term" value="C:membrane"/>
    <property type="evidence" value="ECO:0007669"/>
    <property type="project" value="TreeGrafter"/>
</dbReference>
<evidence type="ECO:0000313" key="7">
    <source>
        <dbReference type="Proteomes" id="UP001147695"/>
    </source>
</evidence>
<dbReference type="PANTHER" id="PTHR24185">
    <property type="entry name" value="CALCIUM-INDEPENDENT PHOSPHOLIPASE A2-GAMMA"/>
    <property type="match status" value="1"/>
</dbReference>
<dbReference type="EMBL" id="JAPZBQ010000005">
    <property type="protein sequence ID" value="KAJ5328737.1"/>
    <property type="molecule type" value="Genomic_DNA"/>
</dbReference>
<name>A0A9W9Q7Q5_PENBR</name>
<dbReference type="CDD" id="cd07199">
    <property type="entry name" value="Pat17_PNPLA8_PNPLA9_like"/>
    <property type="match status" value="1"/>
</dbReference>
<evidence type="ECO:0000256" key="1">
    <source>
        <dbReference type="ARBA" id="ARBA00022801"/>
    </source>
</evidence>